<accession>A0AAV7QA30</accession>
<evidence type="ECO:0000313" key="2">
    <source>
        <dbReference type="Proteomes" id="UP001066276"/>
    </source>
</evidence>
<keyword evidence="2" id="KW-1185">Reference proteome</keyword>
<gene>
    <name evidence="1" type="ORF">NDU88_002864</name>
</gene>
<sequence length="88" mass="9878">MALPPHEDTPPLASEPWIPEGHRAVLRITVNLNGFLGASTARQQLIVGRVHQCFISSCVLQRAHTSALFSYFIGFQRIWVHTLDLTLE</sequence>
<dbReference type="Proteomes" id="UP001066276">
    <property type="component" value="Chromosome 6"/>
</dbReference>
<reference evidence="1" key="1">
    <citation type="journal article" date="2022" name="bioRxiv">
        <title>Sequencing and chromosome-scale assembly of the giantPleurodeles waltlgenome.</title>
        <authorList>
            <person name="Brown T."/>
            <person name="Elewa A."/>
            <person name="Iarovenko S."/>
            <person name="Subramanian E."/>
            <person name="Araus A.J."/>
            <person name="Petzold A."/>
            <person name="Susuki M."/>
            <person name="Suzuki K.-i.T."/>
            <person name="Hayashi T."/>
            <person name="Toyoda A."/>
            <person name="Oliveira C."/>
            <person name="Osipova E."/>
            <person name="Leigh N.D."/>
            <person name="Simon A."/>
            <person name="Yun M.H."/>
        </authorList>
    </citation>
    <scope>NUCLEOTIDE SEQUENCE</scope>
    <source>
        <strain evidence="1">20211129_DDA</strain>
        <tissue evidence="1">Liver</tissue>
    </source>
</reference>
<dbReference type="AlphaFoldDB" id="A0AAV7QA30"/>
<evidence type="ECO:0000313" key="1">
    <source>
        <dbReference type="EMBL" id="KAJ1136447.1"/>
    </source>
</evidence>
<dbReference type="EMBL" id="JANPWB010000010">
    <property type="protein sequence ID" value="KAJ1136447.1"/>
    <property type="molecule type" value="Genomic_DNA"/>
</dbReference>
<organism evidence="1 2">
    <name type="scientific">Pleurodeles waltl</name>
    <name type="common">Iberian ribbed newt</name>
    <dbReference type="NCBI Taxonomy" id="8319"/>
    <lineage>
        <taxon>Eukaryota</taxon>
        <taxon>Metazoa</taxon>
        <taxon>Chordata</taxon>
        <taxon>Craniata</taxon>
        <taxon>Vertebrata</taxon>
        <taxon>Euteleostomi</taxon>
        <taxon>Amphibia</taxon>
        <taxon>Batrachia</taxon>
        <taxon>Caudata</taxon>
        <taxon>Salamandroidea</taxon>
        <taxon>Salamandridae</taxon>
        <taxon>Pleurodelinae</taxon>
        <taxon>Pleurodeles</taxon>
    </lineage>
</organism>
<proteinExistence type="predicted"/>
<comment type="caution">
    <text evidence="1">The sequence shown here is derived from an EMBL/GenBank/DDBJ whole genome shotgun (WGS) entry which is preliminary data.</text>
</comment>
<name>A0AAV7QA30_PLEWA</name>
<protein>
    <submittedName>
        <fullName evidence="1">Uncharacterized protein</fullName>
    </submittedName>
</protein>